<proteinExistence type="inferred from homology"/>
<dbReference type="PROSITE" id="PS51257">
    <property type="entry name" value="PROKAR_LIPOPROTEIN"/>
    <property type="match status" value="1"/>
</dbReference>
<keyword evidence="4" id="KW-0119">Carbohydrate metabolism</keyword>
<dbReference type="InterPro" id="IPR006710">
    <property type="entry name" value="Glyco_hydro_43"/>
</dbReference>
<dbReference type="STRING" id="926556.Echvi_0486"/>
<keyword evidence="6" id="KW-0732">Signal</keyword>
<dbReference type="PATRIC" id="fig|926556.3.peg.486"/>
<dbReference type="CDD" id="cd08983">
    <property type="entry name" value="GH43_Bt3655-like"/>
    <property type="match status" value="1"/>
</dbReference>
<organism evidence="7 8">
    <name type="scientific">Echinicola vietnamensis (strain DSM 17526 / LMG 23754 / KMM 6221)</name>
    <dbReference type="NCBI Taxonomy" id="926556"/>
    <lineage>
        <taxon>Bacteria</taxon>
        <taxon>Pseudomonadati</taxon>
        <taxon>Bacteroidota</taxon>
        <taxon>Cytophagia</taxon>
        <taxon>Cytophagales</taxon>
        <taxon>Cyclobacteriaceae</taxon>
        <taxon>Echinicola</taxon>
    </lineage>
</organism>
<feature type="signal peptide" evidence="6">
    <location>
        <begin position="1"/>
        <end position="18"/>
    </location>
</feature>
<dbReference type="GO" id="GO:0004553">
    <property type="term" value="F:hydrolase activity, hydrolyzing O-glycosyl compounds"/>
    <property type="evidence" value="ECO:0007669"/>
    <property type="project" value="InterPro"/>
</dbReference>
<protein>
    <submittedName>
        <fullName evidence="7">Beta-xylosidase</fullName>
    </submittedName>
</protein>
<dbReference type="HOGENOM" id="CLU_010779_2_0_10"/>
<dbReference type="Proteomes" id="UP000010796">
    <property type="component" value="Chromosome"/>
</dbReference>
<evidence type="ECO:0000256" key="2">
    <source>
        <dbReference type="ARBA" id="ARBA00022651"/>
    </source>
</evidence>
<dbReference type="Gene3D" id="2.60.40.2340">
    <property type="match status" value="1"/>
</dbReference>
<dbReference type="CDD" id="cd09004">
    <property type="entry name" value="GH43_bXyl-like"/>
    <property type="match status" value="1"/>
</dbReference>
<dbReference type="OrthoDB" id="3308423at2"/>
<dbReference type="InterPro" id="IPR052176">
    <property type="entry name" value="Glycosyl_Hydrlase_43_Enz"/>
</dbReference>
<evidence type="ECO:0000313" key="8">
    <source>
        <dbReference type="Proteomes" id="UP000010796"/>
    </source>
</evidence>
<name>L0FVS4_ECHVK</name>
<accession>L0FVS4</accession>
<reference evidence="8" key="1">
    <citation type="submission" date="2012-02" db="EMBL/GenBank/DDBJ databases">
        <title>The complete genome of Echinicola vietnamensis DSM 17526.</title>
        <authorList>
            <person name="Lucas S."/>
            <person name="Copeland A."/>
            <person name="Lapidus A."/>
            <person name="Glavina del Rio T."/>
            <person name="Dalin E."/>
            <person name="Tice H."/>
            <person name="Bruce D."/>
            <person name="Goodwin L."/>
            <person name="Pitluck S."/>
            <person name="Peters L."/>
            <person name="Ovchinnikova G."/>
            <person name="Teshima H."/>
            <person name="Kyrpides N."/>
            <person name="Mavromatis K."/>
            <person name="Ivanova N."/>
            <person name="Brettin T."/>
            <person name="Detter J.C."/>
            <person name="Han C."/>
            <person name="Larimer F."/>
            <person name="Land M."/>
            <person name="Hauser L."/>
            <person name="Markowitz V."/>
            <person name="Cheng J.-F."/>
            <person name="Hugenholtz P."/>
            <person name="Woyke T."/>
            <person name="Wu D."/>
            <person name="Brambilla E."/>
            <person name="Klenk H.-P."/>
            <person name="Eisen J.A."/>
        </authorList>
    </citation>
    <scope>NUCLEOTIDE SEQUENCE [LARGE SCALE GENOMIC DNA]</scope>
    <source>
        <strain evidence="8">DSM 17526 / LMG 23754 / KMM 6221</strain>
    </source>
</reference>
<comment type="similarity">
    <text evidence="1">Belongs to the glycosyl hydrolase 43 family.</text>
</comment>
<sequence length="714" mass="80792">MKFLSNLTSLILSVGLLAACGGPSQVPEAYLFAYFTGNGPGQEAVHFALSKDGFDYRALNNNRPVISADSISKRGGVRDPHILRGEDGTFYMVLTDLYVPEDGWTNQGMVFLKSDDLVHWTHQTVFIPELFPEEFGDVTRVWAPQTIYDAEKEKYMVYFSMKQGDAPDIIYYAYANDDFTSLETLPQQLFFHPENKSCIDGDIVEKDGQYHLFFKTEGHGNGLKKAVASSLTGDYVMQDEYLQQTKEAVEGSGIFKLNESDKYILMYDVYMKGSYQFTESTDLEHFEVIDDQVNMNFHPRHGVVLPITLEEAKRLENAFGLDEQNWIVGTNDEQVYAHNVMVDEQKGTIYLPVKKATDLNALDPEFSLMVGYSLSPSGMQDFSQGPVTYTLSKPDGSTQEFQVEARKDNNPALKGYYADPEIIYSQQTGKFHLYPTSDGFDSWSGTYFKSFSSENLTDWQDDGVILDLHKDVEWANRNAWAPCAIEKKIDGKYQYFYYFTAAQKIGVAVADHPAGPFKDSGKALVDFKPSGTNRGQEIDPDVFHDPVSGKDFFYWGNGYLAAVPLNEDMVSFDQRKVKLLTPEDGTFREGTEVFFRDGKYYFLWSENDTRDEDYRVRYAFADSPMGPLTIPEDNLVIAKAPEKGIYGTGHNSIIQIPGKDEWYIVYHRFTRPHGIAMGRAAGFHREVCIDPLTFDEEGNIIRVEPTVEGIQASE</sequence>
<keyword evidence="2" id="KW-0624">Polysaccharide degradation</keyword>
<dbReference type="Pfam" id="PF04616">
    <property type="entry name" value="Glyco_hydro_43"/>
    <property type="match status" value="2"/>
</dbReference>
<dbReference type="Gene3D" id="2.115.10.20">
    <property type="entry name" value="Glycosyl hydrolase domain, family 43"/>
    <property type="match status" value="2"/>
</dbReference>
<evidence type="ECO:0000313" key="7">
    <source>
        <dbReference type="EMBL" id="AGA76770.1"/>
    </source>
</evidence>
<dbReference type="SUPFAM" id="SSF75005">
    <property type="entry name" value="Arabinanase/levansucrase/invertase"/>
    <property type="match status" value="2"/>
</dbReference>
<evidence type="ECO:0000256" key="5">
    <source>
        <dbReference type="ARBA" id="ARBA00023295"/>
    </source>
</evidence>
<dbReference type="EMBL" id="CP003346">
    <property type="protein sequence ID" value="AGA76770.1"/>
    <property type="molecule type" value="Genomic_DNA"/>
</dbReference>
<dbReference type="AlphaFoldDB" id="L0FVS4"/>
<evidence type="ECO:0000256" key="1">
    <source>
        <dbReference type="ARBA" id="ARBA00009865"/>
    </source>
</evidence>
<dbReference type="InterPro" id="IPR023296">
    <property type="entry name" value="Glyco_hydro_beta-prop_sf"/>
</dbReference>
<dbReference type="eggNOG" id="COG3507">
    <property type="taxonomic scope" value="Bacteria"/>
</dbReference>
<dbReference type="PANTHER" id="PTHR43772:SF2">
    <property type="entry name" value="PUTATIVE (AFU_ORTHOLOGUE AFUA_2G04480)-RELATED"/>
    <property type="match status" value="1"/>
</dbReference>
<gene>
    <name evidence="7" type="ordered locus">Echvi_0486</name>
</gene>
<dbReference type="KEGG" id="evi:Echvi_0486"/>
<evidence type="ECO:0000256" key="6">
    <source>
        <dbReference type="SAM" id="SignalP"/>
    </source>
</evidence>
<dbReference type="RefSeq" id="WP_015264337.1">
    <property type="nucleotide sequence ID" value="NC_019904.1"/>
</dbReference>
<evidence type="ECO:0000256" key="3">
    <source>
        <dbReference type="ARBA" id="ARBA00022801"/>
    </source>
</evidence>
<dbReference type="eggNOG" id="COG1621">
    <property type="taxonomic scope" value="Bacteria"/>
</dbReference>
<keyword evidence="5" id="KW-0326">Glycosidase</keyword>
<dbReference type="PANTHER" id="PTHR43772">
    <property type="entry name" value="ENDO-1,4-BETA-XYLANASE"/>
    <property type="match status" value="1"/>
</dbReference>
<keyword evidence="8" id="KW-1185">Reference proteome</keyword>
<feature type="chain" id="PRO_5003942650" evidence="6">
    <location>
        <begin position="19"/>
        <end position="714"/>
    </location>
</feature>
<keyword evidence="2" id="KW-0858">Xylan degradation</keyword>
<evidence type="ECO:0000256" key="4">
    <source>
        <dbReference type="ARBA" id="ARBA00023277"/>
    </source>
</evidence>
<dbReference type="GO" id="GO:0045493">
    <property type="term" value="P:xylan catabolic process"/>
    <property type="evidence" value="ECO:0007669"/>
    <property type="project" value="UniProtKB-KW"/>
</dbReference>
<keyword evidence="3" id="KW-0378">Hydrolase</keyword>